<reference evidence="9" key="1">
    <citation type="journal article" date="2021" name="PeerJ">
        <title>Extensive microbial diversity within the chicken gut microbiome revealed by metagenomics and culture.</title>
        <authorList>
            <person name="Gilroy R."/>
            <person name="Ravi A."/>
            <person name="Getino M."/>
            <person name="Pursley I."/>
            <person name="Horton D.L."/>
            <person name="Alikhan N.F."/>
            <person name="Baker D."/>
            <person name="Gharbi K."/>
            <person name="Hall N."/>
            <person name="Watson M."/>
            <person name="Adriaenssens E.M."/>
            <person name="Foster-Nyarko E."/>
            <person name="Jarju S."/>
            <person name="Secka A."/>
            <person name="Antonio M."/>
            <person name="Oren A."/>
            <person name="Chaudhuri R.R."/>
            <person name="La Ragione R."/>
            <person name="Hildebrand F."/>
            <person name="Pallen M.J."/>
        </authorList>
    </citation>
    <scope>NUCLEOTIDE SEQUENCE</scope>
    <source>
        <strain evidence="9">ChiSjej1B19-5720</strain>
    </source>
</reference>
<evidence type="ECO:0000313" key="9">
    <source>
        <dbReference type="EMBL" id="HJB28282.1"/>
    </source>
</evidence>
<dbReference type="InterPro" id="IPR002104">
    <property type="entry name" value="Integrase_catalytic"/>
</dbReference>
<accession>A0A9D2LRV4</accession>
<dbReference type="InterPro" id="IPR050090">
    <property type="entry name" value="Tyrosine_recombinase_XerCD"/>
</dbReference>
<dbReference type="GO" id="GO:0006310">
    <property type="term" value="P:DNA recombination"/>
    <property type="evidence" value="ECO:0007669"/>
    <property type="project" value="UniProtKB-KW"/>
</dbReference>
<dbReference type="Proteomes" id="UP000823842">
    <property type="component" value="Unassembled WGS sequence"/>
</dbReference>
<dbReference type="InterPro" id="IPR004107">
    <property type="entry name" value="Integrase_SAM-like_N"/>
</dbReference>
<dbReference type="SUPFAM" id="SSF56349">
    <property type="entry name" value="DNA breaking-rejoining enzymes"/>
    <property type="match status" value="1"/>
</dbReference>
<gene>
    <name evidence="9" type="ORF">IAA06_05760</name>
</gene>
<keyword evidence="3" id="KW-0229">DNA integration</keyword>
<feature type="domain" description="Tyr recombinase" evidence="7">
    <location>
        <begin position="102"/>
        <end position="277"/>
    </location>
</feature>
<dbReference type="InterPro" id="IPR013762">
    <property type="entry name" value="Integrase-like_cat_sf"/>
</dbReference>
<sequence length="288" mass="33460">MDDYLKQFREMISLRGLTDHTIVSYSTYIRVYLDYLSYILHKMPEDVSWAELRGFVRWLQKEKNLSDRTINHCISQLRFFTLYVLHKPWDASQLPMRRFDSYLPYVPSQKETWAFIHSFSNLKHKAILSLMYSAGLRVGEVCALRYEDISRSSMRIHIRHSKARSDRYAILSRNALDILTQYWFHAGRPTGFLFPSRNDPARPMASYTVNQFIFAKEKELGLKHQLTCHSFRHAFGTHLYENGADLLTIKALLGHKSLNSTTIYVHLASNGIRNAVSPFDRMGGGSLG</sequence>
<protein>
    <submittedName>
        <fullName evidence="9">Tyrosine-type recombinase/integrase</fullName>
    </submittedName>
</protein>
<dbReference type="PROSITE" id="PS51900">
    <property type="entry name" value="CB"/>
    <property type="match status" value="1"/>
</dbReference>
<dbReference type="Gene3D" id="1.10.150.130">
    <property type="match status" value="1"/>
</dbReference>
<evidence type="ECO:0000259" key="8">
    <source>
        <dbReference type="PROSITE" id="PS51900"/>
    </source>
</evidence>
<organism evidence="9 10">
    <name type="scientific">Candidatus Blautia faecavium</name>
    <dbReference type="NCBI Taxonomy" id="2838487"/>
    <lineage>
        <taxon>Bacteria</taxon>
        <taxon>Bacillati</taxon>
        <taxon>Bacillota</taxon>
        <taxon>Clostridia</taxon>
        <taxon>Lachnospirales</taxon>
        <taxon>Lachnospiraceae</taxon>
        <taxon>Blautia</taxon>
    </lineage>
</organism>
<keyword evidence="4 6" id="KW-0238">DNA-binding</keyword>
<evidence type="ECO:0000256" key="2">
    <source>
        <dbReference type="ARBA" id="ARBA00008857"/>
    </source>
</evidence>
<dbReference type="InterPro" id="IPR010998">
    <property type="entry name" value="Integrase_recombinase_N"/>
</dbReference>
<comment type="caution">
    <text evidence="9">The sequence shown here is derived from an EMBL/GenBank/DDBJ whole genome shotgun (WGS) entry which is preliminary data.</text>
</comment>
<comment type="similarity">
    <text evidence="2">Belongs to the 'phage' integrase family.</text>
</comment>
<dbReference type="Gene3D" id="1.10.443.10">
    <property type="entry name" value="Intergrase catalytic core"/>
    <property type="match status" value="1"/>
</dbReference>
<evidence type="ECO:0000259" key="7">
    <source>
        <dbReference type="PROSITE" id="PS51898"/>
    </source>
</evidence>
<feature type="domain" description="Core-binding (CB)" evidence="8">
    <location>
        <begin position="1"/>
        <end position="85"/>
    </location>
</feature>
<comment type="function">
    <text evidence="1">Site-specific tyrosine recombinase, which acts by catalyzing the cutting and rejoining of the recombining DNA molecules.</text>
</comment>
<dbReference type="AlphaFoldDB" id="A0A9D2LRV4"/>
<dbReference type="PANTHER" id="PTHR30349">
    <property type="entry name" value="PHAGE INTEGRASE-RELATED"/>
    <property type="match status" value="1"/>
</dbReference>
<dbReference type="InterPro" id="IPR011010">
    <property type="entry name" value="DNA_brk_join_enz"/>
</dbReference>
<evidence type="ECO:0000256" key="6">
    <source>
        <dbReference type="PROSITE-ProRule" id="PRU01248"/>
    </source>
</evidence>
<name>A0A9D2LRV4_9FIRM</name>
<dbReference type="GO" id="GO:0015074">
    <property type="term" value="P:DNA integration"/>
    <property type="evidence" value="ECO:0007669"/>
    <property type="project" value="UniProtKB-KW"/>
</dbReference>
<evidence type="ECO:0000256" key="1">
    <source>
        <dbReference type="ARBA" id="ARBA00003283"/>
    </source>
</evidence>
<dbReference type="GO" id="GO:0003677">
    <property type="term" value="F:DNA binding"/>
    <property type="evidence" value="ECO:0007669"/>
    <property type="project" value="UniProtKB-UniRule"/>
</dbReference>
<keyword evidence="5" id="KW-0233">DNA recombination</keyword>
<evidence type="ECO:0000256" key="4">
    <source>
        <dbReference type="ARBA" id="ARBA00023125"/>
    </source>
</evidence>
<dbReference type="PANTHER" id="PTHR30349:SF41">
    <property type="entry name" value="INTEGRASE_RECOMBINASE PROTEIN MJ0367-RELATED"/>
    <property type="match status" value="1"/>
</dbReference>
<evidence type="ECO:0000256" key="3">
    <source>
        <dbReference type="ARBA" id="ARBA00022908"/>
    </source>
</evidence>
<dbReference type="PROSITE" id="PS51898">
    <property type="entry name" value="TYR_RECOMBINASE"/>
    <property type="match status" value="1"/>
</dbReference>
<dbReference type="InterPro" id="IPR044068">
    <property type="entry name" value="CB"/>
</dbReference>
<reference evidence="9" key="2">
    <citation type="submission" date="2021-04" db="EMBL/GenBank/DDBJ databases">
        <authorList>
            <person name="Gilroy R."/>
        </authorList>
    </citation>
    <scope>NUCLEOTIDE SEQUENCE</scope>
    <source>
        <strain evidence="9">ChiSjej1B19-5720</strain>
    </source>
</reference>
<dbReference type="EMBL" id="DWYZ01000107">
    <property type="protein sequence ID" value="HJB28282.1"/>
    <property type="molecule type" value="Genomic_DNA"/>
</dbReference>
<proteinExistence type="inferred from homology"/>
<dbReference type="Pfam" id="PF13495">
    <property type="entry name" value="Phage_int_SAM_4"/>
    <property type="match status" value="1"/>
</dbReference>
<dbReference type="Pfam" id="PF00589">
    <property type="entry name" value="Phage_integrase"/>
    <property type="match status" value="1"/>
</dbReference>
<evidence type="ECO:0000313" key="10">
    <source>
        <dbReference type="Proteomes" id="UP000823842"/>
    </source>
</evidence>
<evidence type="ECO:0000256" key="5">
    <source>
        <dbReference type="ARBA" id="ARBA00023172"/>
    </source>
</evidence>